<evidence type="ECO:0000256" key="7">
    <source>
        <dbReference type="ARBA" id="ARBA00022840"/>
    </source>
</evidence>
<comment type="similarity">
    <text evidence="3 10 13">Belongs to the IPP transferase family.</text>
</comment>
<evidence type="ECO:0000256" key="8">
    <source>
        <dbReference type="ARBA" id="ARBA00022842"/>
    </source>
</evidence>
<dbReference type="EC" id="2.5.1.75" evidence="10"/>
<evidence type="ECO:0000256" key="6">
    <source>
        <dbReference type="ARBA" id="ARBA00022741"/>
    </source>
</evidence>
<reference evidence="15" key="1">
    <citation type="submission" date="2017-09" db="EMBL/GenBank/DDBJ databases">
        <title>Depth-based differentiation of microbial function through sediment-hosted aquifers and enrichment of novel symbionts in the deep terrestrial subsurface.</title>
        <authorList>
            <person name="Probst A.J."/>
            <person name="Ladd B."/>
            <person name="Jarett J.K."/>
            <person name="Geller-Mcgrath D.E."/>
            <person name="Sieber C.M.K."/>
            <person name="Emerson J.B."/>
            <person name="Anantharaman K."/>
            <person name="Thomas B.C."/>
            <person name="Malmstrom R."/>
            <person name="Stieglmeier M."/>
            <person name="Klingl A."/>
            <person name="Woyke T."/>
            <person name="Ryan C.M."/>
            <person name="Banfield J.F."/>
        </authorList>
    </citation>
    <scope>NUCLEOTIDE SEQUENCE [LARGE SCALE GENOMIC DNA]</scope>
</reference>
<feature type="site" description="Interaction with substrate tRNA" evidence="10">
    <location>
        <position position="119"/>
    </location>
</feature>
<evidence type="ECO:0000256" key="10">
    <source>
        <dbReference type="HAMAP-Rule" id="MF_00185"/>
    </source>
</evidence>
<comment type="caution">
    <text evidence="14">The sequence shown here is derived from an EMBL/GenBank/DDBJ whole genome shotgun (WGS) entry which is preliminary data.</text>
</comment>
<keyword evidence="4 10" id="KW-0808">Transferase</keyword>
<accession>A0A2H0TQ95</accession>
<evidence type="ECO:0000313" key="14">
    <source>
        <dbReference type="EMBL" id="PIR74315.1"/>
    </source>
</evidence>
<evidence type="ECO:0000256" key="2">
    <source>
        <dbReference type="ARBA" id="ARBA00003213"/>
    </source>
</evidence>
<dbReference type="NCBIfam" id="TIGR00174">
    <property type="entry name" value="miaA"/>
    <property type="match status" value="1"/>
</dbReference>
<dbReference type="InterPro" id="IPR018022">
    <property type="entry name" value="IPT"/>
</dbReference>
<comment type="catalytic activity">
    <reaction evidence="9 10 11">
        <text>adenosine(37) in tRNA + dimethylallyl diphosphate = N(6)-dimethylallyladenosine(37) in tRNA + diphosphate</text>
        <dbReference type="Rhea" id="RHEA:26482"/>
        <dbReference type="Rhea" id="RHEA-COMP:10162"/>
        <dbReference type="Rhea" id="RHEA-COMP:10375"/>
        <dbReference type="ChEBI" id="CHEBI:33019"/>
        <dbReference type="ChEBI" id="CHEBI:57623"/>
        <dbReference type="ChEBI" id="CHEBI:74411"/>
        <dbReference type="ChEBI" id="CHEBI:74415"/>
        <dbReference type="EC" id="2.5.1.75"/>
    </reaction>
</comment>
<sequence>MTEKILPKVIVIAGPTASGKSEWSLQLAKKINAEIICADSRQVYKKMDIGTAKIRGEWEWRANWRGLRHSYFVDDIHHHLIDFVDPGKRFTVAEFRDRAIKYIKLAYKNDRIPMVVGGTGLYISALINNFHIPRIPPNTKLRNSLEDKTNEQLMQLLSTLDPVTAATIDAHNTRRIIRALEVCILTGEPFSGQRDQGESMFNFLQVGVQVDRNVLYDRIEMRVDKMIERGLVQEIEGLLKQKYSWELPSMSGIGYKQFKHYFEGTKTLEEATAALKRDTRQYARRQLTWFRKDSNMEWLDTYDDLERRALDFLG</sequence>
<dbReference type="GO" id="GO:0006400">
    <property type="term" value="P:tRNA modification"/>
    <property type="evidence" value="ECO:0007669"/>
    <property type="project" value="TreeGrafter"/>
</dbReference>
<evidence type="ECO:0000256" key="13">
    <source>
        <dbReference type="RuleBase" id="RU003785"/>
    </source>
</evidence>
<dbReference type="GO" id="GO:0052381">
    <property type="term" value="F:tRNA dimethylallyltransferase activity"/>
    <property type="evidence" value="ECO:0007669"/>
    <property type="project" value="UniProtKB-UniRule"/>
</dbReference>
<evidence type="ECO:0000256" key="4">
    <source>
        <dbReference type="ARBA" id="ARBA00022679"/>
    </source>
</evidence>
<feature type="region of interest" description="Interaction with substrate tRNA" evidence="10">
    <location>
        <begin position="39"/>
        <end position="42"/>
    </location>
</feature>
<dbReference type="InterPro" id="IPR039657">
    <property type="entry name" value="Dimethylallyltransferase"/>
</dbReference>
<evidence type="ECO:0000256" key="11">
    <source>
        <dbReference type="RuleBase" id="RU003783"/>
    </source>
</evidence>
<evidence type="ECO:0000256" key="3">
    <source>
        <dbReference type="ARBA" id="ARBA00005842"/>
    </source>
</evidence>
<organism evidence="14 15">
    <name type="scientific">Candidatus Magasanikbacteria bacterium CG10_big_fil_rev_8_21_14_0_10_47_10</name>
    <dbReference type="NCBI Taxonomy" id="1974652"/>
    <lineage>
        <taxon>Bacteria</taxon>
        <taxon>Candidatus Magasanikiibacteriota</taxon>
    </lineage>
</organism>
<evidence type="ECO:0000313" key="15">
    <source>
        <dbReference type="Proteomes" id="UP000230154"/>
    </source>
</evidence>
<feature type="binding site" evidence="10">
    <location>
        <begin position="14"/>
        <end position="21"/>
    </location>
    <ligand>
        <name>ATP</name>
        <dbReference type="ChEBI" id="CHEBI:30616"/>
    </ligand>
</feature>
<feature type="site" description="Interaction with substrate tRNA" evidence="10">
    <location>
        <position position="142"/>
    </location>
</feature>
<comment type="caution">
    <text evidence="10">Lacks conserved residue(s) required for the propagation of feature annotation.</text>
</comment>
<dbReference type="AlphaFoldDB" id="A0A2H0TQ95"/>
<dbReference type="GO" id="GO:0005524">
    <property type="term" value="F:ATP binding"/>
    <property type="evidence" value="ECO:0007669"/>
    <property type="project" value="UniProtKB-UniRule"/>
</dbReference>
<keyword evidence="6 10" id="KW-0547">Nucleotide-binding</keyword>
<keyword evidence="8 10" id="KW-0460">Magnesium</keyword>
<dbReference type="PANTHER" id="PTHR11088">
    <property type="entry name" value="TRNA DIMETHYLALLYLTRANSFERASE"/>
    <property type="match status" value="1"/>
</dbReference>
<evidence type="ECO:0000256" key="1">
    <source>
        <dbReference type="ARBA" id="ARBA00001946"/>
    </source>
</evidence>
<dbReference type="InterPro" id="IPR027417">
    <property type="entry name" value="P-loop_NTPase"/>
</dbReference>
<feature type="binding site" evidence="10">
    <location>
        <begin position="16"/>
        <end position="21"/>
    </location>
    <ligand>
        <name>substrate</name>
    </ligand>
</feature>
<dbReference type="Proteomes" id="UP000230154">
    <property type="component" value="Unassembled WGS sequence"/>
</dbReference>
<dbReference type="SUPFAM" id="SSF52540">
    <property type="entry name" value="P-loop containing nucleoside triphosphate hydrolases"/>
    <property type="match status" value="2"/>
</dbReference>
<dbReference type="HAMAP" id="MF_00185">
    <property type="entry name" value="IPP_trans"/>
    <property type="match status" value="1"/>
</dbReference>
<protein>
    <recommendedName>
        <fullName evidence="10">tRNA dimethylallyltransferase</fullName>
        <ecNumber evidence="10">2.5.1.75</ecNumber>
    </recommendedName>
    <alternativeName>
        <fullName evidence="10">Dimethylallyl diphosphate:tRNA dimethylallyltransferase</fullName>
        <shortName evidence="10">DMAPP:tRNA dimethylallyltransferase</shortName>
        <shortName evidence="10">DMATase</shortName>
    </alternativeName>
    <alternativeName>
        <fullName evidence="10">Isopentenyl-diphosphate:tRNA isopentenyltransferase</fullName>
        <shortName evidence="10">IPP transferase</shortName>
        <shortName evidence="10">IPPT</shortName>
        <shortName evidence="10">IPTase</shortName>
    </alternativeName>
</protein>
<evidence type="ECO:0000256" key="9">
    <source>
        <dbReference type="ARBA" id="ARBA00049563"/>
    </source>
</evidence>
<gene>
    <name evidence="10" type="primary">miaA</name>
    <name evidence="14" type="ORF">COU35_03410</name>
</gene>
<dbReference type="EMBL" id="PFCB01000023">
    <property type="protein sequence ID" value="PIR74315.1"/>
    <property type="molecule type" value="Genomic_DNA"/>
</dbReference>
<evidence type="ECO:0000256" key="5">
    <source>
        <dbReference type="ARBA" id="ARBA00022694"/>
    </source>
</evidence>
<proteinExistence type="inferred from homology"/>
<dbReference type="Gene3D" id="3.40.50.300">
    <property type="entry name" value="P-loop containing nucleotide triphosphate hydrolases"/>
    <property type="match status" value="1"/>
</dbReference>
<keyword evidence="5 10" id="KW-0819">tRNA processing</keyword>
<keyword evidence="7 10" id="KW-0067">ATP-binding</keyword>
<dbReference type="Gene3D" id="1.10.20.140">
    <property type="match status" value="1"/>
</dbReference>
<comment type="subunit">
    <text evidence="10">Monomer.</text>
</comment>
<dbReference type="Pfam" id="PF01715">
    <property type="entry name" value="IPPT"/>
    <property type="match status" value="1"/>
</dbReference>
<comment type="function">
    <text evidence="2 10 12">Catalyzes the transfer of a dimethylallyl group onto the adenine at position 37 in tRNAs that read codons beginning with uridine, leading to the formation of N6-(dimethylallyl)adenosine (i(6)A).</text>
</comment>
<dbReference type="PANTHER" id="PTHR11088:SF60">
    <property type="entry name" value="TRNA DIMETHYLALLYLTRANSFERASE"/>
    <property type="match status" value="1"/>
</dbReference>
<evidence type="ECO:0000256" key="12">
    <source>
        <dbReference type="RuleBase" id="RU003784"/>
    </source>
</evidence>
<comment type="cofactor">
    <cofactor evidence="1 10">
        <name>Mg(2+)</name>
        <dbReference type="ChEBI" id="CHEBI:18420"/>
    </cofactor>
</comment>
<name>A0A2H0TQ95_9BACT</name>